<dbReference type="GO" id="GO:0032259">
    <property type="term" value="P:methylation"/>
    <property type="evidence" value="ECO:0007669"/>
    <property type="project" value="UniProtKB-KW"/>
</dbReference>
<organism evidence="7 8">
    <name type="scientific">Homarus americanus</name>
    <name type="common">American lobster</name>
    <dbReference type="NCBI Taxonomy" id="6706"/>
    <lineage>
        <taxon>Eukaryota</taxon>
        <taxon>Metazoa</taxon>
        <taxon>Ecdysozoa</taxon>
        <taxon>Arthropoda</taxon>
        <taxon>Crustacea</taxon>
        <taxon>Multicrustacea</taxon>
        <taxon>Malacostraca</taxon>
        <taxon>Eumalacostraca</taxon>
        <taxon>Eucarida</taxon>
        <taxon>Decapoda</taxon>
        <taxon>Pleocyemata</taxon>
        <taxon>Astacidea</taxon>
        <taxon>Nephropoidea</taxon>
        <taxon>Nephropidae</taxon>
        <taxon>Homarus</taxon>
    </lineage>
</organism>
<proteinExistence type="predicted"/>
<dbReference type="EMBL" id="JAHLQT010017232">
    <property type="protein sequence ID" value="KAG7169341.1"/>
    <property type="molecule type" value="Genomic_DNA"/>
</dbReference>
<evidence type="ECO:0000256" key="3">
    <source>
        <dbReference type="ARBA" id="ARBA00022490"/>
    </source>
</evidence>
<keyword evidence="8" id="KW-1185">Reference proteome</keyword>
<dbReference type="GO" id="GO:0005737">
    <property type="term" value="C:cytoplasm"/>
    <property type="evidence" value="ECO:0007669"/>
    <property type="project" value="UniProtKB-SubCell"/>
</dbReference>
<dbReference type="SUPFAM" id="SSF53335">
    <property type="entry name" value="S-adenosyl-L-methionine-dependent methyltransferases"/>
    <property type="match status" value="1"/>
</dbReference>
<dbReference type="GO" id="GO:0005634">
    <property type="term" value="C:nucleus"/>
    <property type="evidence" value="ECO:0007669"/>
    <property type="project" value="UniProtKB-SubCell"/>
</dbReference>
<dbReference type="InterPro" id="IPR025800">
    <property type="entry name" value="CaM-Lys-N-MeTrfase"/>
</dbReference>
<evidence type="ECO:0000256" key="6">
    <source>
        <dbReference type="ARBA" id="ARBA00023242"/>
    </source>
</evidence>
<evidence type="ECO:0000313" key="7">
    <source>
        <dbReference type="EMBL" id="KAG7169341.1"/>
    </source>
</evidence>
<comment type="subcellular location">
    <subcellularLocation>
        <location evidence="2">Cytoplasm</location>
    </subcellularLocation>
    <subcellularLocation>
        <location evidence="1">Nucleus</location>
    </subcellularLocation>
</comment>
<protein>
    <submittedName>
        <fullName evidence="7">Calmodulin-lysine N-methyltransferase-like</fullName>
    </submittedName>
</protein>
<keyword evidence="6" id="KW-0539">Nucleus</keyword>
<dbReference type="InterPro" id="IPR029063">
    <property type="entry name" value="SAM-dependent_MTases_sf"/>
</dbReference>
<evidence type="ECO:0000256" key="5">
    <source>
        <dbReference type="ARBA" id="ARBA00022679"/>
    </source>
</evidence>
<accession>A0A8J5MZP1</accession>
<dbReference type="GO" id="GO:0018025">
    <property type="term" value="F:calmodulin-lysine N-methyltransferase activity"/>
    <property type="evidence" value="ECO:0007669"/>
    <property type="project" value="InterPro"/>
</dbReference>
<name>A0A8J5MZP1_HOMAM</name>
<dbReference type="PANTHER" id="PTHR13539">
    <property type="entry name" value="CALMODULIN-LYSINE N-METHYLTRANSFERASE"/>
    <property type="match status" value="1"/>
</dbReference>
<evidence type="ECO:0000256" key="4">
    <source>
        <dbReference type="ARBA" id="ARBA00022603"/>
    </source>
</evidence>
<dbReference type="PANTHER" id="PTHR13539:SF3">
    <property type="entry name" value="CALMODULIN-LYSINE N-METHYLTRANSFERASE"/>
    <property type="match status" value="1"/>
</dbReference>
<keyword evidence="4" id="KW-0489">Methyltransferase</keyword>
<sequence length="224" mass="25172">MTGSNNENCENKSTVARRRWKILAEALQRTSARDASPDSASTRKFQSFGLLSFDSLGQDFYSVRCINWDLKVTVAASGEPSKMVLTDGNALSVNNVKVSLQRNYLPMETYTRVLRWGVPDEVSPHQGKFDVAILFFDEGRESLLSTLLKVLRPGGTALVVAPSRSGTFQTFASMCRPHFMVAVVEKYDQVVDQHVQKQTTMDPYYNKNLHFPLLMILKKKIGTN</sequence>
<dbReference type="Gene3D" id="3.40.50.150">
    <property type="entry name" value="Vaccinia Virus protein VP39"/>
    <property type="match status" value="1"/>
</dbReference>
<gene>
    <name evidence="7" type="primary">CAMKMT-L</name>
    <name evidence="7" type="ORF">Hamer_G024308</name>
</gene>
<keyword evidence="5" id="KW-0808">Transferase</keyword>
<evidence type="ECO:0000256" key="1">
    <source>
        <dbReference type="ARBA" id="ARBA00004123"/>
    </source>
</evidence>
<evidence type="ECO:0000256" key="2">
    <source>
        <dbReference type="ARBA" id="ARBA00004496"/>
    </source>
</evidence>
<keyword evidence="3" id="KW-0963">Cytoplasm</keyword>
<comment type="caution">
    <text evidence="7">The sequence shown here is derived from an EMBL/GenBank/DDBJ whole genome shotgun (WGS) entry which is preliminary data.</text>
</comment>
<reference evidence="7" key="1">
    <citation type="journal article" date="2021" name="Sci. Adv.">
        <title>The American lobster genome reveals insights on longevity, neural, and immune adaptations.</title>
        <authorList>
            <person name="Polinski J.M."/>
            <person name="Zimin A.V."/>
            <person name="Clark K.F."/>
            <person name="Kohn A.B."/>
            <person name="Sadowski N."/>
            <person name="Timp W."/>
            <person name="Ptitsyn A."/>
            <person name="Khanna P."/>
            <person name="Romanova D.Y."/>
            <person name="Williams P."/>
            <person name="Greenwood S.J."/>
            <person name="Moroz L.L."/>
            <person name="Walt D.R."/>
            <person name="Bodnar A.G."/>
        </authorList>
    </citation>
    <scope>NUCLEOTIDE SEQUENCE</scope>
    <source>
        <strain evidence="7">GMGI-L3</strain>
    </source>
</reference>
<dbReference type="Proteomes" id="UP000747542">
    <property type="component" value="Unassembled WGS sequence"/>
</dbReference>
<evidence type="ECO:0000313" key="8">
    <source>
        <dbReference type="Proteomes" id="UP000747542"/>
    </source>
</evidence>
<dbReference type="AlphaFoldDB" id="A0A8J5MZP1"/>